<sequence length="308" mass="34040">MSKTKFDVRDFRSALGHFPTGVTVITTLDKNGESIGCTASSFNSVSMDPPLLLWSVDKNAYSAKIFEQAEYFAINVLSENQVPTSNRFAGRGEDKFKDVSYTAGLGGIPLLEGCGAQFECKTWNVYEGGDHLIIVGEVMNYSHNDSKTPLVFSRGSYAITSQHPNLNSDSHANSGSEFLDDFLLYLLNSTISQYRKELYPILIDGCNVTPEHWRVLTILQESSTMDFDELSELVMQPPEELKQSLALLNELKVIECSEATIRLTAKGVALQAKLFTIAKEHEASLLSKLSTEEISALKHGLKRIAGIQ</sequence>
<dbReference type="OrthoDB" id="9792858at2"/>
<dbReference type="GO" id="GO:0010181">
    <property type="term" value="F:FMN binding"/>
    <property type="evidence" value="ECO:0007669"/>
    <property type="project" value="InterPro"/>
</dbReference>
<dbReference type="Gene3D" id="2.30.110.10">
    <property type="entry name" value="Electron Transport, Fmn-binding Protein, Chain A"/>
    <property type="match status" value="1"/>
</dbReference>
<dbReference type="SUPFAM" id="SSF50475">
    <property type="entry name" value="FMN-binding split barrel"/>
    <property type="match status" value="1"/>
</dbReference>
<reference evidence="4 5" key="1">
    <citation type="journal article" date="2017" name="Antonie Van Leeuwenhoek">
        <title>Rhizobium rhizosphaerae sp. nov., a novel species isolated from rice rhizosphere.</title>
        <authorList>
            <person name="Zhao J.J."/>
            <person name="Zhang J."/>
            <person name="Zhang R.J."/>
            <person name="Zhang C.W."/>
            <person name="Yin H.Q."/>
            <person name="Zhang X.X."/>
        </authorList>
    </citation>
    <scope>NUCLEOTIDE SEQUENCE [LARGE SCALE GENOMIC DNA]</scope>
    <source>
        <strain evidence="4 5">BSs20135</strain>
    </source>
</reference>
<organism evidence="4 5">
    <name type="scientific">Paraglaciecola arctica BSs20135</name>
    <dbReference type="NCBI Taxonomy" id="493475"/>
    <lineage>
        <taxon>Bacteria</taxon>
        <taxon>Pseudomonadati</taxon>
        <taxon>Pseudomonadota</taxon>
        <taxon>Gammaproteobacteria</taxon>
        <taxon>Alteromonadales</taxon>
        <taxon>Alteromonadaceae</taxon>
        <taxon>Paraglaciecola</taxon>
    </lineage>
</organism>
<dbReference type="InterPro" id="IPR012349">
    <property type="entry name" value="Split_barrel_FMN-bd"/>
</dbReference>
<dbReference type="Gene3D" id="1.10.10.10">
    <property type="entry name" value="Winged helix-like DNA-binding domain superfamily/Winged helix DNA-binding domain"/>
    <property type="match status" value="1"/>
</dbReference>
<dbReference type="Pfam" id="PF01613">
    <property type="entry name" value="Flavin_Reduct"/>
    <property type="match status" value="1"/>
</dbReference>
<evidence type="ECO:0000313" key="4">
    <source>
        <dbReference type="EMBL" id="GAC18701.1"/>
    </source>
</evidence>
<name>K6Y415_9ALTE</name>
<dbReference type="PANTHER" id="PTHR30466">
    <property type="entry name" value="FLAVIN REDUCTASE"/>
    <property type="match status" value="1"/>
</dbReference>
<comment type="similarity">
    <text evidence="1">Belongs to the non-flavoprotein flavin reductase family.</text>
</comment>
<evidence type="ECO:0000259" key="3">
    <source>
        <dbReference type="SMART" id="SM00903"/>
    </source>
</evidence>
<dbReference type="RefSeq" id="WP_007618773.1">
    <property type="nucleotide sequence ID" value="NZ_BAEO01000021.1"/>
</dbReference>
<gene>
    <name evidence="4" type="ORF">GARC_1729</name>
</gene>
<dbReference type="GO" id="GO:0042602">
    <property type="term" value="F:riboflavin reductase (NADPH) activity"/>
    <property type="evidence" value="ECO:0007669"/>
    <property type="project" value="TreeGrafter"/>
</dbReference>
<dbReference type="SMART" id="SM00903">
    <property type="entry name" value="Flavin_Reduct"/>
    <property type="match status" value="1"/>
</dbReference>
<feature type="domain" description="Flavin reductase like" evidence="3">
    <location>
        <begin position="15"/>
        <end position="159"/>
    </location>
</feature>
<keyword evidence="5" id="KW-1185">Reference proteome</keyword>
<dbReference type="eggNOG" id="COG1853">
    <property type="taxonomic scope" value="Bacteria"/>
</dbReference>
<accession>K6Y415</accession>
<dbReference type="InterPro" id="IPR050268">
    <property type="entry name" value="NADH-dep_flavin_reductase"/>
</dbReference>
<dbReference type="PANTHER" id="PTHR30466:SF11">
    <property type="entry name" value="FLAVIN-DEPENDENT MONOOXYGENASE, REDUCTASE SUBUNIT HSAB"/>
    <property type="match status" value="1"/>
</dbReference>
<proteinExistence type="inferred from homology"/>
<evidence type="ECO:0000256" key="2">
    <source>
        <dbReference type="ARBA" id="ARBA00023002"/>
    </source>
</evidence>
<dbReference type="InterPro" id="IPR036390">
    <property type="entry name" value="WH_DNA-bd_sf"/>
</dbReference>
<evidence type="ECO:0000256" key="1">
    <source>
        <dbReference type="ARBA" id="ARBA00008898"/>
    </source>
</evidence>
<comment type="caution">
    <text evidence="4">The sequence shown here is derived from an EMBL/GenBank/DDBJ whole genome shotgun (WGS) entry which is preliminary data.</text>
</comment>
<dbReference type="SUPFAM" id="SSF46785">
    <property type="entry name" value="Winged helix' DNA-binding domain"/>
    <property type="match status" value="1"/>
</dbReference>
<dbReference type="InterPro" id="IPR002563">
    <property type="entry name" value="Flavin_Rdtase-like_dom"/>
</dbReference>
<keyword evidence="2" id="KW-0560">Oxidoreductase</keyword>
<evidence type="ECO:0000313" key="5">
    <source>
        <dbReference type="Proteomes" id="UP000006327"/>
    </source>
</evidence>
<dbReference type="InterPro" id="IPR036388">
    <property type="entry name" value="WH-like_DNA-bd_sf"/>
</dbReference>
<dbReference type="STRING" id="493475.GARC_1729"/>
<dbReference type="AlphaFoldDB" id="K6Y415"/>
<protein>
    <recommendedName>
        <fullName evidence="3">Flavin reductase like domain-containing protein</fullName>
    </recommendedName>
</protein>
<dbReference type="Proteomes" id="UP000006327">
    <property type="component" value="Unassembled WGS sequence"/>
</dbReference>
<dbReference type="EMBL" id="BAEO01000021">
    <property type="protein sequence ID" value="GAC18701.1"/>
    <property type="molecule type" value="Genomic_DNA"/>
</dbReference>